<proteinExistence type="predicted"/>
<dbReference type="Proteomes" id="UP001169027">
    <property type="component" value="Unassembled WGS sequence"/>
</dbReference>
<evidence type="ECO:0000313" key="2">
    <source>
        <dbReference type="Proteomes" id="UP001169027"/>
    </source>
</evidence>
<keyword evidence="2" id="KW-1185">Reference proteome</keyword>
<dbReference type="EMBL" id="JAUKVY010000007">
    <property type="protein sequence ID" value="MDO1532965.1"/>
    <property type="molecule type" value="Genomic_DNA"/>
</dbReference>
<sequence>MSRSTRDRLVHAAWLGAAALALAGVFALYVRPTFLVTLVDQIWACF</sequence>
<dbReference type="RefSeq" id="WP_286532360.1">
    <property type="nucleotide sequence ID" value="NZ_JAUJZH010000007.1"/>
</dbReference>
<gene>
    <name evidence="1" type="ORF">Q2T77_11760</name>
</gene>
<name>A0ABT8S2N1_9BURK</name>
<protein>
    <submittedName>
        <fullName evidence="1">Uncharacterized protein</fullName>
    </submittedName>
</protein>
<reference evidence="1" key="1">
    <citation type="submission" date="2023-06" db="EMBL/GenBank/DDBJ databases">
        <authorList>
            <person name="Jiang Y."/>
            <person name="Liu Q."/>
        </authorList>
    </citation>
    <scope>NUCLEOTIDE SEQUENCE</scope>
    <source>
        <strain evidence="1">CGMCC 1.12090</strain>
    </source>
</reference>
<organism evidence="1 2">
    <name type="scientific">Variovorax ginsengisoli</name>
    <dbReference type="NCBI Taxonomy" id="363844"/>
    <lineage>
        <taxon>Bacteria</taxon>
        <taxon>Pseudomonadati</taxon>
        <taxon>Pseudomonadota</taxon>
        <taxon>Betaproteobacteria</taxon>
        <taxon>Burkholderiales</taxon>
        <taxon>Comamonadaceae</taxon>
        <taxon>Variovorax</taxon>
    </lineage>
</organism>
<comment type="caution">
    <text evidence="1">The sequence shown here is derived from an EMBL/GenBank/DDBJ whole genome shotgun (WGS) entry which is preliminary data.</text>
</comment>
<accession>A0ABT8S2N1</accession>
<evidence type="ECO:0000313" key="1">
    <source>
        <dbReference type="EMBL" id="MDO1532965.1"/>
    </source>
</evidence>